<name>G9WG94_9LACO</name>
<dbReference type="SUPFAM" id="SSF55729">
    <property type="entry name" value="Acyl-CoA N-acyltransferases (Nat)"/>
    <property type="match status" value="1"/>
</dbReference>
<dbReference type="InterPro" id="IPR000182">
    <property type="entry name" value="GNAT_dom"/>
</dbReference>
<feature type="domain" description="N-acetyltransferase" evidence="3">
    <location>
        <begin position="2"/>
        <end position="168"/>
    </location>
</feature>
<gene>
    <name evidence="4" type="ORF">OKIT_1625</name>
</gene>
<evidence type="ECO:0000313" key="4">
    <source>
        <dbReference type="EMBL" id="EHN59702.1"/>
    </source>
</evidence>
<keyword evidence="2" id="KW-0012">Acyltransferase</keyword>
<dbReference type="PROSITE" id="PS51186">
    <property type="entry name" value="GNAT"/>
    <property type="match status" value="1"/>
</dbReference>
<keyword evidence="5" id="KW-1185">Reference proteome</keyword>
<dbReference type="Pfam" id="PF00583">
    <property type="entry name" value="Acetyltransf_1"/>
    <property type="match status" value="1"/>
</dbReference>
<dbReference type="HOGENOM" id="CLU_013985_19_4_9"/>
<dbReference type="PATRIC" id="fig|1045004.4.peg.1596"/>
<dbReference type="CDD" id="cd04301">
    <property type="entry name" value="NAT_SF"/>
    <property type="match status" value="1"/>
</dbReference>
<dbReference type="InterPro" id="IPR016181">
    <property type="entry name" value="Acyl_CoA_acyltransferase"/>
</dbReference>
<dbReference type="GO" id="GO:0016747">
    <property type="term" value="F:acyltransferase activity, transferring groups other than amino-acyl groups"/>
    <property type="evidence" value="ECO:0007669"/>
    <property type="project" value="InterPro"/>
</dbReference>
<organism evidence="4 5">
    <name type="scientific">Oenococcus kitaharae DSM 17330</name>
    <dbReference type="NCBI Taxonomy" id="1045004"/>
    <lineage>
        <taxon>Bacteria</taxon>
        <taxon>Bacillati</taxon>
        <taxon>Bacillota</taxon>
        <taxon>Bacilli</taxon>
        <taxon>Lactobacillales</taxon>
        <taxon>Lactobacillaceae</taxon>
        <taxon>Oenococcus</taxon>
    </lineage>
</organism>
<proteinExistence type="predicted"/>
<evidence type="ECO:0000313" key="5">
    <source>
        <dbReference type="Proteomes" id="UP000004959"/>
    </source>
</evidence>
<dbReference type="AlphaFoldDB" id="G9WG94"/>
<comment type="caution">
    <text evidence="4">The sequence shown here is derived from an EMBL/GenBank/DDBJ whole genome shotgun (WGS) entry which is preliminary data.</text>
</comment>
<protein>
    <submittedName>
        <fullName evidence="4">Putative acetyltransferase</fullName>
    </submittedName>
</protein>
<dbReference type="InterPro" id="IPR050832">
    <property type="entry name" value="Bact_Acetyltransf"/>
</dbReference>
<evidence type="ECO:0000256" key="2">
    <source>
        <dbReference type="ARBA" id="ARBA00023315"/>
    </source>
</evidence>
<dbReference type="PANTHER" id="PTHR43877">
    <property type="entry name" value="AMINOALKYLPHOSPHONATE N-ACETYLTRANSFERASE-RELATED-RELATED"/>
    <property type="match status" value="1"/>
</dbReference>
<sequence>MLQIRFLNENDFDQYRQVRLAALLSDPNAFGSTYGEESHYPAQHFEDRLQNNNGRFIVGAFMGSDLICIAALRRLSNQKEQHKAELVSVYCLPEYRHQGIARKTIQFCIDRARQAEGLRQILLAVSAHNQQAISLYRSLGFTKYGTEPDSLFDGKRYFDEDLMILMLKKD</sequence>
<dbReference type="RefSeq" id="WP_007746768.1">
    <property type="nucleotide sequence ID" value="NZ_CM001398.1"/>
</dbReference>
<accession>G9WG94</accession>
<dbReference type="OrthoDB" id="9799092at2"/>
<dbReference type="eggNOG" id="COG0456">
    <property type="taxonomic scope" value="Bacteria"/>
</dbReference>
<evidence type="ECO:0000259" key="3">
    <source>
        <dbReference type="PROSITE" id="PS51186"/>
    </source>
</evidence>
<dbReference type="Proteomes" id="UP000004959">
    <property type="component" value="Chromosome"/>
</dbReference>
<dbReference type="STRING" id="336988.NT96_01775"/>
<evidence type="ECO:0000256" key="1">
    <source>
        <dbReference type="ARBA" id="ARBA00022679"/>
    </source>
</evidence>
<keyword evidence="1 4" id="KW-0808">Transferase</keyword>
<reference evidence="4 5" key="1">
    <citation type="journal article" date="2012" name="PLoS ONE">
        <title>Functional divergence in the genus oenococcus as predicted by genome sequencing of the newly-described species, Oenococcus kitaharae.</title>
        <authorList>
            <person name="Borneman A.R."/>
            <person name="McCarthy J.M."/>
            <person name="Chambers P.J."/>
            <person name="Bartowsky E.J."/>
        </authorList>
    </citation>
    <scope>NUCLEOTIDE SEQUENCE [LARGE SCALE GENOMIC DNA]</scope>
    <source>
        <strain evidence="5">DSM17330</strain>
    </source>
</reference>
<dbReference type="EMBL" id="AFVZ01000001">
    <property type="protein sequence ID" value="EHN59702.1"/>
    <property type="molecule type" value="Genomic_DNA"/>
</dbReference>
<dbReference type="Gene3D" id="3.40.630.30">
    <property type="match status" value="1"/>
</dbReference>